<organism evidence="1 2">
    <name type="scientific">Caballeronia insecticola</name>
    <dbReference type="NCBI Taxonomy" id="758793"/>
    <lineage>
        <taxon>Bacteria</taxon>
        <taxon>Pseudomonadati</taxon>
        <taxon>Pseudomonadota</taxon>
        <taxon>Betaproteobacteria</taxon>
        <taxon>Burkholderiales</taxon>
        <taxon>Burkholderiaceae</taxon>
        <taxon>Caballeronia</taxon>
    </lineage>
</organism>
<evidence type="ECO:0000313" key="2">
    <source>
        <dbReference type="Proteomes" id="UP000013966"/>
    </source>
</evidence>
<gene>
    <name evidence="1" type="ORF">BRPE64_ACDS25600</name>
</gene>
<dbReference type="EMBL" id="AP013058">
    <property type="protein sequence ID" value="BAN24314.1"/>
    <property type="molecule type" value="Genomic_DNA"/>
</dbReference>
<dbReference type="PATRIC" id="fig|758793.3.peg.2564"/>
<reference evidence="1 2" key="2">
    <citation type="journal article" date="2018" name="Int. J. Syst. Evol. Microbiol.">
        <title>Burkholderia insecticola sp. nov., a gut symbiotic bacterium of the bean bug Riptortus pedestris.</title>
        <authorList>
            <person name="Takeshita K."/>
            <person name="Tamaki H."/>
            <person name="Ohbayashi T."/>
            <person name="Meng X.-Y."/>
            <person name="Sone T."/>
            <person name="Mitani Y."/>
            <person name="Peeters C."/>
            <person name="Kikuchi Y."/>
            <person name="Vandamme P."/>
        </authorList>
    </citation>
    <scope>NUCLEOTIDE SEQUENCE [LARGE SCALE GENOMIC DNA]</scope>
    <source>
        <strain evidence="1">RPE64</strain>
    </source>
</reference>
<keyword evidence="2" id="KW-1185">Reference proteome</keyword>
<sequence>MVFTKRFNCNDLGLQQTGLHRFSFSIPSARYTDKADR</sequence>
<dbReference type="KEGG" id="buo:BRPE64_ACDS25600"/>
<dbReference type="HOGENOM" id="CLU_3341223_0_0_4"/>
<dbReference type="AlphaFoldDB" id="R4WJ15"/>
<accession>R4WJ15</accession>
<proteinExistence type="predicted"/>
<evidence type="ECO:0000313" key="1">
    <source>
        <dbReference type="EMBL" id="BAN24314.1"/>
    </source>
</evidence>
<dbReference type="Proteomes" id="UP000013966">
    <property type="component" value="Chromosome 1"/>
</dbReference>
<name>R4WJ15_9BURK</name>
<protein>
    <submittedName>
        <fullName evidence="1">Uncharacterized protein</fullName>
    </submittedName>
</protein>
<reference evidence="1 2" key="1">
    <citation type="journal article" date="2013" name="Genome Announc.">
        <title>Complete Genome Sequence of Burkholderia sp. Strain RPE64, Bacterial Symbiont of the Bean Bug Riptortus pedestris.</title>
        <authorList>
            <person name="Shibata T.F."/>
            <person name="Maeda T."/>
            <person name="Nikoh N."/>
            <person name="Yamaguchi K."/>
            <person name="Oshima K."/>
            <person name="Hattori M."/>
            <person name="Nishiyama T."/>
            <person name="Hasebe M."/>
            <person name="Fukatsu T."/>
            <person name="Kikuchi Y."/>
            <person name="Shigenobu S."/>
        </authorList>
    </citation>
    <scope>NUCLEOTIDE SEQUENCE [LARGE SCALE GENOMIC DNA]</scope>
</reference>